<feature type="transmembrane region" description="Helical" evidence="10">
    <location>
        <begin position="119"/>
        <end position="141"/>
    </location>
</feature>
<dbReference type="PANTHER" id="PTHR30487:SF0">
    <property type="entry name" value="PREPILIN LEADER PEPTIDASE_N-METHYLTRANSFERASE-RELATED"/>
    <property type="match status" value="1"/>
</dbReference>
<keyword evidence="6 10" id="KW-1133">Transmembrane helix</keyword>
<evidence type="ECO:0000313" key="13">
    <source>
        <dbReference type="EMBL" id="GAA3895798.1"/>
    </source>
</evidence>
<dbReference type="Pfam" id="PF06750">
    <property type="entry name" value="A24_N_bact"/>
    <property type="match status" value="1"/>
</dbReference>
<feature type="transmembrane region" description="Helical" evidence="10">
    <location>
        <begin position="153"/>
        <end position="171"/>
    </location>
</feature>
<evidence type="ECO:0000256" key="9">
    <source>
        <dbReference type="RuleBase" id="RU003794"/>
    </source>
</evidence>
<keyword evidence="9" id="KW-0511">Multifunctional enzyme</keyword>
<feature type="transmembrane region" description="Helical" evidence="10">
    <location>
        <begin position="258"/>
        <end position="280"/>
    </location>
</feature>
<keyword evidence="7 10" id="KW-0472">Membrane</keyword>
<organism evidence="13 14">
    <name type="scientific">Leifsonia kafniensis</name>
    <dbReference type="NCBI Taxonomy" id="475957"/>
    <lineage>
        <taxon>Bacteria</taxon>
        <taxon>Bacillati</taxon>
        <taxon>Actinomycetota</taxon>
        <taxon>Actinomycetes</taxon>
        <taxon>Micrococcales</taxon>
        <taxon>Microbacteriaceae</taxon>
        <taxon>Leifsonia</taxon>
    </lineage>
</organism>
<evidence type="ECO:0000256" key="3">
    <source>
        <dbReference type="ARBA" id="ARBA00022475"/>
    </source>
</evidence>
<dbReference type="PANTHER" id="PTHR30487">
    <property type="entry name" value="TYPE 4 PREPILIN-LIKE PROTEINS LEADER PEPTIDE-PROCESSING ENZYME"/>
    <property type="match status" value="1"/>
</dbReference>
<gene>
    <name evidence="13" type="ORF">GCM10022381_41640</name>
</gene>
<proteinExistence type="inferred from homology"/>
<keyword evidence="3" id="KW-1003">Cell membrane</keyword>
<comment type="similarity">
    <text evidence="2 8">Belongs to the peptidase A24 family.</text>
</comment>
<protein>
    <recommendedName>
        <fullName evidence="9">Prepilin leader peptidase/N-methyltransferase</fullName>
        <ecNumber evidence="9">2.1.1.-</ecNumber>
        <ecNumber evidence="9">3.4.23.43</ecNumber>
    </recommendedName>
</protein>
<evidence type="ECO:0000256" key="1">
    <source>
        <dbReference type="ARBA" id="ARBA00004429"/>
    </source>
</evidence>
<dbReference type="Pfam" id="PF01478">
    <property type="entry name" value="Peptidase_A24"/>
    <property type="match status" value="1"/>
</dbReference>
<evidence type="ECO:0000256" key="10">
    <source>
        <dbReference type="SAM" id="Phobius"/>
    </source>
</evidence>
<feature type="transmembrane region" description="Helical" evidence="10">
    <location>
        <begin position="84"/>
        <end position="107"/>
    </location>
</feature>
<dbReference type="Gene3D" id="1.20.120.1220">
    <property type="match status" value="1"/>
</dbReference>
<keyword evidence="4" id="KW-0997">Cell inner membrane</keyword>
<dbReference type="EC" id="3.4.23.43" evidence="9"/>
<feature type="transmembrane region" description="Helical" evidence="10">
    <location>
        <begin position="178"/>
        <end position="200"/>
    </location>
</feature>
<comment type="caution">
    <text evidence="13">The sequence shown here is derived from an EMBL/GenBank/DDBJ whole genome shotgun (WGS) entry which is preliminary data.</text>
</comment>
<feature type="domain" description="Prepilin peptidase A24 N-terminal" evidence="12">
    <location>
        <begin position="10"/>
        <end position="91"/>
    </location>
</feature>
<dbReference type="InterPro" id="IPR050882">
    <property type="entry name" value="Prepilin_peptidase/N-MTase"/>
</dbReference>
<comment type="subcellular location">
    <subcellularLocation>
        <location evidence="1">Cell inner membrane</location>
        <topology evidence="1">Multi-pass membrane protein</topology>
    </subcellularLocation>
    <subcellularLocation>
        <location evidence="9">Cell membrane</location>
        <topology evidence="9">Multi-pass membrane protein</topology>
    </subcellularLocation>
</comment>
<keyword evidence="9" id="KW-0489">Methyltransferase</keyword>
<evidence type="ECO:0000259" key="12">
    <source>
        <dbReference type="Pfam" id="PF06750"/>
    </source>
</evidence>
<comment type="function">
    <text evidence="9">Plays an essential role in type IV pili and type II pseudopili formation by proteolytically removing the leader sequence from substrate proteins and subsequently monomethylating the alpha-amino group of the newly exposed N-terminal phenylalanine.</text>
</comment>
<comment type="catalytic activity">
    <reaction evidence="9">
        <text>Typically cleaves a -Gly-|-Phe- bond to release an N-terminal, basic peptide of 5-8 residues from type IV prepilin, and then N-methylates the new N-terminal amino group, the methyl donor being S-adenosyl-L-methionine.</text>
        <dbReference type="EC" id="3.4.23.43"/>
    </reaction>
</comment>
<evidence type="ECO:0000313" key="14">
    <source>
        <dbReference type="Proteomes" id="UP001501803"/>
    </source>
</evidence>
<keyword evidence="5 9" id="KW-0812">Transmembrane</keyword>
<keyword evidence="9" id="KW-0808">Transferase</keyword>
<dbReference type="InterPro" id="IPR014032">
    <property type="entry name" value="Peptidase_A24A_bac"/>
</dbReference>
<dbReference type="Proteomes" id="UP001501803">
    <property type="component" value="Unassembled WGS sequence"/>
</dbReference>
<feature type="transmembrane region" description="Helical" evidence="10">
    <location>
        <begin position="220"/>
        <end position="246"/>
    </location>
</feature>
<dbReference type="EC" id="2.1.1.-" evidence="9"/>
<name>A0ABP7LBB0_9MICO</name>
<evidence type="ECO:0000256" key="4">
    <source>
        <dbReference type="ARBA" id="ARBA00022519"/>
    </source>
</evidence>
<accession>A0ABP7LBB0</accession>
<evidence type="ECO:0000256" key="5">
    <source>
        <dbReference type="ARBA" id="ARBA00022692"/>
    </source>
</evidence>
<evidence type="ECO:0000256" key="7">
    <source>
        <dbReference type="ARBA" id="ARBA00023136"/>
    </source>
</evidence>
<feature type="domain" description="Prepilin type IV endopeptidase peptidase" evidence="11">
    <location>
        <begin position="131"/>
        <end position="242"/>
    </location>
</feature>
<dbReference type="EMBL" id="BAABCN010000018">
    <property type="protein sequence ID" value="GAA3895798.1"/>
    <property type="molecule type" value="Genomic_DNA"/>
</dbReference>
<sequence>MIALLVLPAVFGLLIGSFLNVVVYRVPNGLSIVSPPSACPACGNQIKAYDNIPVLSWVALRGKCRACRAPISTRYPLVEAGTGLMFVAIVVWWISTSGVDLVGLVSTGSTNGGGSTGDFVASLLILVAFLYLTAVSIALALIDLDVHRLPNVIVLPSYVVAGVLLGGASILNGDFESLLRGCLGLAILWVAYLIMALAYPGGMGYGDVKLAGVLGLYLGYLGWGELVVGAFSAFLLGGIFAIALVIAKRANRKSGIPFGPWMLLGAWVGIFFGNAVWSGYLSLLNL</sequence>
<reference evidence="14" key="1">
    <citation type="journal article" date="2019" name="Int. J. Syst. Evol. Microbiol.">
        <title>The Global Catalogue of Microorganisms (GCM) 10K type strain sequencing project: providing services to taxonomists for standard genome sequencing and annotation.</title>
        <authorList>
            <consortium name="The Broad Institute Genomics Platform"/>
            <consortium name="The Broad Institute Genome Sequencing Center for Infectious Disease"/>
            <person name="Wu L."/>
            <person name="Ma J."/>
        </authorList>
    </citation>
    <scope>NUCLEOTIDE SEQUENCE [LARGE SCALE GENOMIC DNA]</scope>
    <source>
        <strain evidence="14">JCM 17021</strain>
    </source>
</reference>
<dbReference type="PRINTS" id="PR00864">
    <property type="entry name" value="PREPILNPTASE"/>
</dbReference>
<evidence type="ECO:0000259" key="11">
    <source>
        <dbReference type="Pfam" id="PF01478"/>
    </source>
</evidence>
<dbReference type="InterPro" id="IPR000045">
    <property type="entry name" value="Prepilin_IV_endopep_pep"/>
</dbReference>
<evidence type="ECO:0000256" key="2">
    <source>
        <dbReference type="ARBA" id="ARBA00005801"/>
    </source>
</evidence>
<keyword evidence="14" id="KW-1185">Reference proteome</keyword>
<keyword evidence="9" id="KW-0645">Protease</keyword>
<evidence type="ECO:0000256" key="6">
    <source>
        <dbReference type="ARBA" id="ARBA00022989"/>
    </source>
</evidence>
<keyword evidence="9" id="KW-0378">Hydrolase</keyword>
<dbReference type="InterPro" id="IPR010627">
    <property type="entry name" value="Prepilin_pept_A24_N"/>
</dbReference>
<dbReference type="RefSeq" id="WP_345069854.1">
    <property type="nucleotide sequence ID" value="NZ_BAABCN010000018.1"/>
</dbReference>
<evidence type="ECO:0000256" key="8">
    <source>
        <dbReference type="RuleBase" id="RU003793"/>
    </source>
</evidence>